<dbReference type="GO" id="GO:0005829">
    <property type="term" value="C:cytosol"/>
    <property type="evidence" value="ECO:0007669"/>
    <property type="project" value="TreeGrafter"/>
</dbReference>
<keyword evidence="5" id="KW-1185">Reference proteome</keyword>
<dbReference type="Proteomes" id="UP000221024">
    <property type="component" value="Unassembled WGS sequence"/>
</dbReference>
<evidence type="ECO:0000313" key="4">
    <source>
        <dbReference type="EMBL" id="PEN08512.1"/>
    </source>
</evidence>
<dbReference type="CDD" id="cd01743">
    <property type="entry name" value="GATase1_Anthranilate_Synthase"/>
    <property type="match status" value="1"/>
</dbReference>
<dbReference type="Gene3D" id="3.40.50.880">
    <property type="match status" value="1"/>
</dbReference>
<dbReference type="AlphaFoldDB" id="A0A2H3P2W7"/>
<dbReference type="PRINTS" id="PR00097">
    <property type="entry name" value="ANTSNTHASEII"/>
</dbReference>
<comment type="caution">
    <text evidence="4">The sequence shown here is derived from an EMBL/GenBank/DDBJ whole genome shotgun (WGS) entry which is preliminary data.</text>
</comment>
<feature type="region of interest" description="Disordered" evidence="2">
    <location>
        <begin position="242"/>
        <end position="293"/>
    </location>
</feature>
<keyword evidence="1" id="KW-0315">Glutamine amidotransferase</keyword>
<accession>A0A2H3P2W7</accession>
<dbReference type="InterPro" id="IPR050472">
    <property type="entry name" value="Anth_synth/Amidotransfase"/>
</dbReference>
<sequence length="293" mass="31585">MIHVSDALVNTGSHGKYTLQLNTSCYPIRGSLRRLIFHRLARPAMILIIDNEDPAINVLANALRISGETVRVVDNTAITLEEVRDLRPNGLVFSEGTGAPEDAGITVPAIETFAPLVPILGVGLGHRAVGVAFGGSVSESARDDATGAVTHDHRALFEGLDDPFEVTSDSAPVLLDDEFPVALQVSARAENGTVMAVRHRGFKTSGIQFRLENMNPAQAERLVSNWIDTLYDIRDGAFDQLQLPSSTAPSSPDSSSNSGSAEETAVYESDGKSMFDRVKEQEEQRSAQEQNAK</sequence>
<dbReference type="PANTHER" id="PTHR43418:SF4">
    <property type="entry name" value="MULTIFUNCTIONAL TRYPTOPHAN BIOSYNTHESIS PROTEIN"/>
    <property type="match status" value="1"/>
</dbReference>
<gene>
    <name evidence="4" type="ORF">CRI93_05240</name>
</gene>
<dbReference type="GO" id="GO:0000162">
    <property type="term" value="P:L-tryptophan biosynthetic process"/>
    <property type="evidence" value="ECO:0007669"/>
    <property type="project" value="TreeGrafter"/>
</dbReference>
<feature type="domain" description="Glutamine amidotransferase" evidence="3">
    <location>
        <begin position="47"/>
        <end position="226"/>
    </location>
</feature>
<dbReference type="Pfam" id="PF00117">
    <property type="entry name" value="GATase"/>
    <property type="match status" value="1"/>
</dbReference>
<feature type="compositionally biased region" description="Low complexity" evidence="2">
    <location>
        <begin position="244"/>
        <end position="260"/>
    </location>
</feature>
<dbReference type="InterPro" id="IPR017926">
    <property type="entry name" value="GATASE"/>
</dbReference>
<evidence type="ECO:0000259" key="3">
    <source>
        <dbReference type="Pfam" id="PF00117"/>
    </source>
</evidence>
<name>A0A2H3P2W7_9BACT</name>
<organism evidence="4 5">
    <name type="scientific">Longimonas halophila</name>
    <dbReference type="NCBI Taxonomy" id="1469170"/>
    <lineage>
        <taxon>Bacteria</taxon>
        <taxon>Pseudomonadati</taxon>
        <taxon>Rhodothermota</taxon>
        <taxon>Rhodothermia</taxon>
        <taxon>Rhodothermales</taxon>
        <taxon>Salisaetaceae</taxon>
        <taxon>Longimonas</taxon>
    </lineage>
</organism>
<feature type="compositionally biased region" description="Basic and acidic residues" evidence="2">
    <location>
        <begin position="269"/>
        <end position="293"/>
    </location>
</feature>
<dbReference type="EMBL" id="PDEP01000003">
    <property type="protein sequence ID" value="PEN08512.1"/>
    <property type="molecule type" value="Genomic_DNA"/>
</dbReference>
<proteinExistence type="predicted"/>
<evidence type="ECO:0000313" key="5">
    <source>
        <dbReference type="Proteomes" id="UP000221024"/>
    </source>
</evidence>
<dbReference type="GO" id="GO:0004049">
    <property type="term" value="F:anthranilate synthase activity"/>
    <property type="evidence" value="ECO:0007669"/>
    <property type="project" value="TreeGrafter"/>
</dbReference>
<dbReference type="OrthoDB" id="9786812at2"/>
<dbReference type="PANTHER" id="PTHR43418">
    <property type="entry name" value="MULTIFUNCTIONAL TRYPTOPHAN BIOSYNTHESIS PROTEIN-RELATED"/>
    <property type="match status" value="1"/>
</dbReference>
<dbReference type="PROSITE" id="PS51273">
    <property type="entry name" value="GATASE_TYPE_1"/>
    <property type="match status" value="1"/>
</dbReference>
<evidence type="ECO:0000256" key="2">
    <source>
        <dbReference type="SAM" id="MobiDB-lite"/>
    </source>
</evidence>
<evidence type="ECO:0000256" key="1">
    <source>
        <dbReference type="ARBA" id="ARBA00022962"/>
    </source>
</evidence>
<dbReference type="SUPFAM" id="SSF52317">
    <property type="entry name" value="Class I glutamine amidotransferase-like"/>
    <property type="match status" value="1"/>
</dbReference>
<dbReference type="InterPro" id="IPR006221">
    <property type="entry name" value="TrpG/PapA_dom"/>
</dbReference>
<dbReference type="InterPro" id="IPR029062">
    <property type="entry name" value="Class_I_gatase-like"/>
</dbReference>
<protein>
    <recommendedName>
        <fullName evidence="3">Glutamine amidotransferase domain-containing protein</fullName>
    </recommendedName>
</protein>
<reference evidence="4 5" key="1">
    <citation type="submission" date="2017-10" db="EMBL/GenBank/DDBJ databases">
        <title>Draft genome of Longimonas halophila.</title>
        <authorList>
            <person name="Goh K.M."/>
            <person name="Shamsir M.S."/>
            <person name="Lim S.W."/>
        </authorList>
    </citation>
    <scope>NUCLEOTIDE SEQUENCE [LARGE SCALE GENOMIC DNA]</scope>
    <source>
        <strain evidence="4 5">KCTC 42399</strain>
    </source>
</reference>